<dbReference type="EMBL" id="CP029803">
    <property type="protein sequence ID" value="AWT59369.1"/>
    <property type="molecule type" value="Genomic_DNA"/>
</dbReference>
<dbReference type="PANTHER" id="PTHR10744:SF1">
    <property type="entry name" value="SMALL RIBOSOMAL SUBUNIT PROTEIN US17M"/>
    <property type="match status" value="1"/>
</dbReference>
<evidence type="ECO:0000256" key="6">
    <source>
        <dbReference type="HAMAP-Rule" id="MF_01345"/>
    </source>
</evidence>
<dbReference type="InterPro" id="IPR012340">
    <property type="entry name" value="NA-bd_OB-fold"/>
</dbReference>
<evidence type="ECO:0000313" key="9">
    <source>
        <dbReference type="Proteomes" id="UP000247465"/>
    </source>
</evidence>
<dbReference type="PROSITE" id="PS00056">
    <property type="entry name" value="RIBOSOMAL_S17"/>
    <property type="match status" value="1"/>
</dbReference>
<comment type="subunit">
    <text evidence="6">Part of the 30S ribosomal subunit.</text>
</comment>
<dbReference type="InterPro" id="IPR019979">
    <property type="entry name" value="Ribosomal_uS17_CS"/>
</dbReference>
<dbReference type="CDD" id="cd00364">
    <property type="entry name" value="Ribosomal_uS17"/>
    <property type="match status" value="1"/>
</dbReference>
<sequence>MEIDRKISRKVLIGSVTNLTGEKTVKVTYGYKIPHPRYKKEISRTTVVHVHDESSECRMGDRVEIIETRPISKLKRWRVKRVIEKAPELND</sequence>
<evidence type="ECO:0000256" key="7">
    <source>
        <dbReference type="RuleBase" id="RU003872"/>
    </source>
</evidence>
<organism evidence="8 9">
    <name type="scientific">Candidatus Moanibacter tarae</name>
    <dbReference type="NCBI Taxonomy" id="2200854"/>
    <lineage>
        <taxon>Bacteria</taxon>
        <taxon>Pseudomonadati</taxon>
        <taxon>Verrucomicrobiota</taxon>
        <taxon>Opitutia</taxon>
        <taxon>Puniceicoccales</taxon>
        <taxon>Puniceicoccales incertae sedis</taxon>
        <taxon>Candidatus Moanibacter</taxon>
    </lineage>
</organism>
<dbReference type="HAMAP" id="MF_01345_B">
    <property type="entry name" value="Ribosomal_uS17_B"/>
    <property type="match status" value="1"/>
</dbReference>
<comment type="similarity">
    <text evidence="1 6 7">Belongs to the universal ribosomal protein uS17 family.</text>
</comment>
<keyword evidence="5 6" id="KW-0687">Ribonucleoprotein</keyword>
<evidence type="ECO:0000313" key="8">
    <source>
        <dbReference type="EMBL" id="AWT59369.1"/>
    </source>
</evidence>
<protein>
    <recommendedName>
        <fullName evidence="6">Small ribosomal subunit protein uS17</fullName>
    </recommendedName>
</protein>
<evidence type="ECO:0000256" key="5">
    <source>
        <dbReference type="ARBA" id="ARBA00023274"/>
    </source>
</evidence>
<accession>A0A2Z4ABJ8</accession>
<evidence type="ECO:0000256" key="1">
    <source>
        <dbReference type="ARBA" id="ARBA00010254"/>
    </source>
</evidence>
<dbReference type="GO" id="GO:0022627">
    <property type="term" value="C:cytosolic small ribosomal subunit"/>
    <property type="evidence" value="ECO:0007669"/>
    <property type="project" value="TreeGrafter"/>
</dbReference>
<dbReference type="Pfam" id="PF00366">
    <property type="entry name" value="Ribosomal_S17"/>
    <property type="match status" value="1"/>
</dbReference>
<dbReference type="GO" id="GO:0003735">
    <property type="term" value="F:structural constituent of ribosome"/>
    <property type="evidence" value="ECO:0007669"/>
    <property type="project" value="InterPro"/>
</dbReference>
<reference evidence="8 9" key="1">
    <citation type="submission" date="2018-06" db="EMBL/GenBank/DDBJ databases">
        <title>Draft Genome Sequence of a Novel Marine Bacterium Related to the Verrucomicrobia.</title>
        <authorList>
            <person name="Vosseberg J."/>
            <person name="Martijn J."/>
            <person name="Ettema T.J.G."/>
        </authorList>
    </citation>
    <scope>NUCLEOTIDE SEQUENCE [LARGE SCALE GENOMIC DNA]</scope>
    <source>
        <strain evidence="8">TARA_B100001123</strain>
    </source>
</reference>
<dbReference type="PRINTS" id="PR00973">
    <property type="entry name" value="RIBOSOMALS17"/>
</dbReference>
<keyword evidence="2 6" id="KW-0699">rRNA-binding</keyword>
<dbReference type="GO" id="GO:0006412">
    <property type="term" value="P:translation"/>
    <property type="evidence" value="ECO:0007669"/>
    <property type="project" value="UniProtKB-UniRule"/>
</dbReference>
<dbReference type="Gene3D" id="2.40.50.140">
    <property type="entry name" value="Nucleic acid-binding proteins"/>
    <property type="match status" value="1"/>
</dbReference>
<evidence type="ECO:0000256" key="2">
    <source>
        <dbReference type="ARBA" id="ARBA00022730"/>
    </source>
</evidence>
<dbReference type="KEGG" id="mtar:DF168_00556"/>
<gene>
    <name evidence="6 8" type="primary">rpsQ</name>
    <name evidence="8" type="ORF">DF168_00556</name>
</gene>
<dbReference type="InterPro" id="IPR019984">
    <property type="entry name" value="Ribosomal_uS17_bact/chlr"/>
</dbReference>
<keyword evidence="4 6" id="KW-0689">Ribosomal protein</keyword>
<evidence type="ECO:0000256" key="4">
    <source>
        <dbReference type="ARBA" id="ARBA00022980"/>
    </source>
</evidence>
<dbReference type="Proteomes" id="UP000247465">
    <property type="component" value="Chromosome"/>
</dbReference>
<dbReference type="InterPro" id="IPR000266">
    <property type="entry name" value="Ribosomal_uS17"/>
</dbReference>
<dbReference type="AlphaFoldDB" id="A0A2Z4ABJ8"/>
<name>A0A2Z4ABJ8_9BACT</name>
<proteinExistence type="inferred from homology"/>
<dbReference type="PANTHER" id="PTHR10744">
    <property type="entry name" value="40S RIBOSOMAL PROTEIN S11 FAMILY MEMBER"/>
    <property type="match status" value="1"/>
</dbReference>
<comment type="function">
    <text evidence="6">One of the primary rRNA binding proteins, it binds specifically to the 5'-end of 16S ribosomal RNA.</text>
</comment>
<keyword evidence="3 6" id="KW-0694">RNA-binding</keyword>
<evidence type="ECO:0000256" key="3">
    <source>
        <dbReference type="ARBA" id="ARBA00022884"/>
    </source>
</evidence>
<dbReference type="NCBIfam" id="NF004123">
    <property type="entry name" value="PRK05610.1"/>
    <property type="match status" value="1"/>
</dbReference>
<dbReference type="SUPFAM" id="SSF50249">
    <property type="entry name" value="Nucleic acid-binding proteins"/>
    <property type="match status" value="1"/>
</dbReference>
<dbReference type="GO" id="GO:0019843">
    <property type="term" value="F:rRNA binding"/>
    <property type="evidence" value="ECO:0007669"/>
    <property type="project" value="UniProtKB-UniRule"/>
</dbReference>